<gene>
    <name evidence="3" type="ORF">BDA96_09G210500</name>
</gene>
<dbReference type="Gramene" id="EES18512">
    <property type="protein sequence ID" value="EES18512"/>
    <property type="gene ID" value="SORBI_3009G199700"/>
</dbReference>
<protein>
    <submittedName>
        <fullName evidence="3">Uncharacterized protein</fullName>
    </submittedName>
</protein>
<evidence type="ECO:0000256" key="1">
    <source>
        <dbReference type="SAM" id="MobiDB-lite"/>
    </source>
</evidence>
<dbReference type="PANTHER" id="PTHR35135:SF3">
    <property type="entry name" value="OS05G0517800 PROTEIN"/>
    <property type="match status" value="1"/>
</dbReference>
<dbReference type="KEGG" id="sbi:8067523"/>
<accession>A0A921QBA3</accession>
<dbReference type="OMA" id="RHIRKWL"/>
<feature type="region of interest" description="Disordered" evidence="1">
    <location>
        <begin position="52"/>
        <end position="76"/>
    </location>
</feature>
<sequence>MALTNFILTVVGVGAAVMLLRKDVKQSATMFRRNVRHIRNWLEEESAAAAKSEQSSVKELESQAAKKDAVPKEDKH</sequence>
<dbReference type="EMBL" id="CM027688">
    <property type="protein sequence ID" value="KAG0518824.1"/>
    <property type="molecule type" value="Genomic_DNA"/>
</dbReference>
<keyword evidence="2" id="KW-0732">Signal</keyword>
<feature type="signal peptide" evidence="2">
    <location>
        <begin position="1"/>
        <end position="15"/>
    </location>
</feature>
<feature type="chain" id="PRO_5037111684" evidence="2">
    <location>
        <begin position="16"/>
        <end position="76"/>
    </location>
</feature>
<dbReference type="OrthoDB" id="2019035at2759"/>
<proteinExistence type="predicted"/>
<evidence type="ECO:0000313" key="4">
    <source>
        <dbReference type="Proteomes" id="UP000807115"/>
    </source>
</evidence>
<dbReference type="Proteomes" id="UP000807115">
    <property type="component" value="Chromosome 9"/>
</dbReference>
<dbReference type="AlphaFoldDB" id="A0A921QBA3"/>
<feature type="compositionally biased region" description="Basic and acidic residues" evidence="1">
    <location>
        <begin position="56"/>
        <end position="76"/>
    </location>
</feature>
<reference evidence="3" key="2">
    <citation type="submission" date="2020-10" db="EMBL/GenBank/DDBJ databases">
        <authorList>
            <person name="Cooper E.A."/>
            <person name="Brenton Z.W."/>
            <person name="Flinn B.S."/>
            <person name="Jenkins J."/>
            <person name="Shu S."/>
            <person name="Flowers D."/>
            <person name="Luo F."/>
            <person name="Wang Y."/>
            <person name="Xia P."/>
            <person name="Barry K."/>
            <person name="Daum C."/>
            <person name="Lipzen A."/>
            <person name="Yoshinaga Y."/>
            <person name="Schmutz J."/>
            <person name="Saski C."/>
            <person name="Vermerris W."/>
            <person name="Kresovich S."/>
        </authorList>
    </citation>
    <scope>NUCLEOTIDE SEQUENCE</scope>
</reference>
<reference evidence="3" key="1">
    <citation type="journal article" date="2019" name="BMC Genomics">
        <title>A new reference genome for Sorghum bicolor reveals high levels of sequence similarity between sweet and grain genotypes: implications for the genetics of sugar metabolism.</title>
        <authorList>
            <person name="Cooper E.A."/>
            <person name="Brenton Z.W."/>
            <person name="Flinn B.S."/>
            <person name="Jenkins J."/>
            <person name="Shu S."/>
            <person name="Flowers D."/>
            <person name="Luo F."/>
            <person name="Wang Y."/>
            <person name="Xia P."/>
            <person name="Barry K."/>
            <person name="Daum C."/>
            <person name="Lipzen A."/>
            <person name="Yoshinaga Y."/>
            <person name="Schmutz J."/>
            <person name="Saski C."/>
            <person name="Vermerris W."/>
            <person name="Kresovich S."/>
        </authorList>
    </citation>
    <scope>NUCLEOTIDE SEQUENCE</scope>
</reference>
<dbReference type="PANTHER" id="PTHR35135">
    <property type="entry name" value="OS05G0517800 PROTEIN"/>
    <property type="match status" value="1"/>
</dbReference>
<evidence type="ECO:0000313" key="3">
    <source>
        <dbReference type="EMBL" id="KAG0518824.1"/>
    </source>
</evidence>
<comment type="caution">
    <text evidence="3">The sequence shown here is derived from an EMBL/GenBank/DDBJ whole genome shotgun (WGS) entry which is preliminary data.</text>
</comment>
<evidence type="ECO:0000256" key="2">
    <source>
        <dbReference type="SAM" id="SignalP"/>
    </source>
</evidence>
<organism evidence="3 4">
    <name type="scientific">Sorghum bicolor</name>
    <name type="common">Sorghum</name>
    <name type="synonym">Sorghum vulgare</name>
    <dbReference type="NCBI Taxonomy" id="4558"/>
    <lineage>
        <taxon>Eukaryota</taxon>
        <taxon>Viridiplantae</taxon>
        <taxon>Streptophyta</taxon>
        <taxon>Embryophyta</taxon>
        <taxon>Tracheophyta</taxon>
        <taxon>Spermatophyta</taxon>
        <taxon>Magnoliopsida</taxon>
        <taxon>Liliopsida</taxon>
        <taxon>Poales</taxon>
        <taxon>Poaceae</taxon>
        <taxon>PACMAD clade</taxon>
        <taxon>Panicoideae</taxon>
        <taxon>Andropogonodae</taxon>
        <taxon>Andropogoneae</taxon>
        <taxon>Sorghinae</taxon>
        <taxon>Sorghum</taxon>
    </lineage>
</organism>
<name>A0A921QBA3_SORBI</name>